<dbReference type="PROSITE" id="PS00041">
    <property type="entry name" value="HTH_ARAC_FAMILY_1"/>
    <property type="match status" value="1"/>
</dbReference>
<organism evidence="5 6">
    <name type="scientific">Wocania arenilitoris</name>
    <dbReference type="NCBI Taxonomy" id="2044858"/>
    <lineage>
        <taxon>Bacteria</taxon>
        <taxon>Pseudomonadati</taxon>
        <taxon>Bacteroidota</taxon>
        <taxon>Flavobacteriia</taxon>
        <taxon>Flavobacteriales</taxon>
        <taxon>Flavobacteriaceae</taxon>
        <taxon>Wocania</taxon>
    </lineage>
</organism>
<dbReference type="InterPro" id="IPR029787">
    <property type="entry name" value="Nucleotide_cyclase"/>
</dbReference>
<dbReference type="GO" id="GO:0043565">
    <property type="term" value="F:sequence-specific DNA binding"/>
    <property type="evidence" value="ECO:0007669"/>
    <property type="project" value="InterPro"/>
</dbReference>
<evidence type="ECO:0000256" key="3">
    <source>
        <dbReference type="ARBA" id="ARBA00023163"/>
    </source>
</evidence>
<name>A0AAE3EN41_9FLAO</name>
<dbReference type="Pfam" id="PF14026">
    <property type="entry name" value="SCO4226-like"/>
    <property type="match status" value="1"/>
</dbReference>
<dbReference type="Proteomes" id="UP001199795">
    <property type="component" value="Unassembled WGS sequence"/>
</dbReference>
<dbReference type="Pfam" id="PF12833">
    <property type="entry name" value="HTH_18"/>
    <property type="match status" value="1"/>
</dbReference>
<dbReference type="PRINTS" id="PR00032">
    <property type="entry name" value="HTHARAC"/>
</dbReference>
<dbReference type="PANTHER" id="PTHR43280">
    <property type="entry name" value="ARAC-FAMILY TRANSCRIPTIONAL REGULATOR"/>
    <property type="match status" value="1"/>
</dbReference>
<dbReference type="InterPro" id="IPR020449">
    <property type="entry name" value="Tscrpt_reg_AraC-type_HTH"/>
</dbReference>
<dbReference type="SUPFAM" id="SSF46689">
    <property type="entry name" value="Homeodomain-like"/>
    <property type="match status" value="1"/>
</dbReference>
<feature type="domain" description="HTH araC/xylS-type" evidence="4">
    <location>
        <begin position="250"/>
        <end position="349"/>
    </location>
</feature>
<evidence type="ECO:0000256" key="1">
    <source>
        <dbReference type="ARBA" id="ARBA00023015"/>
    </source>
</evidence>
<comment type="caution">
    <text evidence="5">The sequence shown here is derived from an EMBL/GenBank/DDBJ whole genome shotgun (WGS) entry which is preliminary data.</text>
</comment>
<sequence>MDIHTVDSDEFSAEDVVKAHMEDLAIQDQFGVKQLKYWVNEQAKTIFCLMEGPDKDACNQVHLQSHGNTACNIIEVADNEYNLFMGQGTDVDDLAKTDSGELDPGYRTILLTNIVSFTKKEQDHLKRIMEVIKEHNGIIVREPDHQTMATFMYANDAISCATSIKNLLDKASDNLEFNLAVVSGKPVDEEGETFFEETKLRVNGLCALGLNSQLYLDKETIVLSDKEMSDQKEKQNNFTILDSDDLLFSMNLSKIVSDNFTRSDFTTEDLFNALGLSKSQASRKIKSLTNMAPNQLIQESRLLRAVSTMIKANKTIAEIGYESGFNSPTYFTRVFKKRFGVSPTDFSKQLA</sequence>
<dbReference type="Gene3D" id="3.30.70.3090">
    <property type="entry name" value="ORF SCO4226, nickel-binding ferredoxin-like monomer"/>
    <property type="match status" value="1"/>
</dbReference>
<dbReference type="EMBL" id="JAKKDU010000009">
    <property type="protein sequence ID" value="MCF7568468.1"/>
    <property type="molecule type" value="Genomic_DNA"/>
</dbReference>
<protein>
    <submittedName>
        <fullName evidence="5">DUF4242 domain-containing protein</fullName>
    </submittedName>
</protein>
<evidence type="ECO:0000259" key="4">
    <source>
        <dbReference type="PROSITE" id="PS01124"/>
    </source>
</evidence>
<evidence type="ECO:0000313" key="6">
    <source>
        <dbReference type="Proteomes" id="UP001199795"/>
    </source>
</evidence>
<keyword evidence="3" id="KW-0804">Transcription</keyword>
<dbReference type="InterPro" id="IPR018060">
    <property type="entry name" value="HTH_AraC"/>
</dbReference>
<dbReference type="SMART" id="SM00342">
    <property type="entry name" value="HTH_ARAC"/>
    <property type="match status" value="1"/>
</dbReference>
<dbReference type="Gene3D" id="1.10.10.60">
    <property type="entry name" value="Homeodomain-like"/>
    <property type="match status" value="1"/>
</dbReference>
<dbReference type="GO" id="GO:0003700">
    <property type="term" value="F:DNA-binding transcription factor activity"/>
    <property type="evidence" value="ECO:0007669"/>
    <property type="project" value="InterPro"/>
</dbReference>
<dbReference type="SUPFAM" id="SSF55073">
    <property type="entry name" value="Nucleotide cyclase"/>
    <property type="match status" value="1"/>
</dbReference>
<keyword evidence="6" id="KW-1185">Reference proteome</keyword>
<gene>
    <name evidence="5" type="ORF">L3X37_08835</name>
</gene>
<dbReference type="InterPro" id="IPR025336">
    <property type="entry name" value="SCO4226-like"/>
</dbReference>
<accession>A0AAE3EN41</accession>
<evidence type="ECO:0000256" key="2">
    <source>
        <dbReference type="ARBA" id="ARBA00023125"/>
    </source>
</evidence>
<evidence type="ECO:0000313" key="5">
    <source>
        <dbReference type="EMBL" id="MCF7568468.1"/>
    </source>
</evidence>
<dbReference type="PROSITE" id="PS01124">
    <property type="entry name" value="HTH_ARAC_FAMILY_2"/>
    <property type="match status" value="1"/>
</dbReference>
<dbReference type="InterPro" id="IPR042557">
    <property type="entry name" value="SCO4226"/>
</dbReference>
<dbReference type="InterPro" id="IPR009057">
    <property type="entry name" value="Homeodomain-like_sf"/>
</dbReference>
<dbReference type="PANTHER" id="PTHR43280:SF28">
    <property type="entry name" value="HTH-TYPE TRANSCRIPTIONAL ACTIVATOR RHAS"/>
    <property type="match status" value="1"/>
</dbReference>
<keyword evidence="2" id="KW-0238">DNA-binding</keyword>
<dbReference type="InterPro" id="IPR018062">
    <property type="entry name" value="HTH_AraC-typ_CS"/>
</dbReference>
<dbReference type="AlphaFoldDB" id="A0AAE3EN41"/>
<keyword evidence="1" id="KW-0805">Transcription regulation</keyword>
<dbReference type="RefSeq" id="WP_237239812.1">
    <property type="nucleotide sequence ID" value="NZ_JAKKDU010000009.1"/>
</dbReference>
<reference evidence="5" key="1">
    <citation type="submission" date="2022-01" db="EMBL/GenBank/DDBJ databases">
        <title>Draft genome sequence of Sabulilitoribacter arenilitoris KCTC 52401.</title>
        <authorList>
            <person name="Oh J.-S."/>
        </authorList>
    </citation>
    <scope>NUCLEOTIDE SEQUENCE</scope>
    <source>
        <strain evidence="5">HMF6543</strain>
    </source>
</reference>
<proteinExistence type="predicted"/>